<feature type="region of interest" description="Disordered" evidence="1">
    <location>
        <begin position="282"/>
        <end position="301"/>
    </location>
</feature>
<dbReference type="RefSeq" id="WP_139228406.1">
    <property type="nucleotide sequence ID" value="NZ_FOQD01000007.1"/>
</dbReference>
<protein>
    <submittedName>
        <fullName evidence="3">TIGR03009 family protein</fullName>
    </submittedName>
</protein>
<proteinExistence type="predicted"/>
<evidence type="ECO:0000313" key="4">
    <source>
        <dbReference type="Proteomes" id="UP000199518"/>
    </source>
</evidence>
<keyword evidence="2" id="KW-0732">Signal</keyword>
<organism evidence="3 4">
    <name type="scientific">Planctomicrobium piriforme</name>
    <dbReference type="NCBI Taxonomy" id="1576369"/>
    <lineage>
        <taxon>Bacteria</taxon>
        <taxon>Pseudomonadati</taxon>
        <taxon>Planctomycetota</taxon>
        <taxon>Planctomycetia</taxon>
        <taxon>Planctomycetales</taxon>
        <taxon>Planctomycetaceae</taxon>
        <taxon>Planctomicrobium</taxon>
    </lineage>
</organism>
<dbReference type="OrthoDB" id="243478at2"/>
<dbReference type="EMBL" id="FOQD01000007">
    <property type="protein sequence ID" value="SFI27885.1"/>
    <property type="molecule type" value="Genomic_DNA"/>
</dbReference>
<sequence length="301" mass="33812">MCPHLSQAGCRTAVLIFCACLLSMPVSAQQRSATAEPDGGARQRPAPMNANVGVSPEMEKILQTWEQKSGSVNRMKGDFTRFEYDKVFATAKCAIGRYWYESPDKGRMDFTPDNKVVATPPKTVVKGDVTFTLQPDDARTWICDGEKILDIDIVKKEYNQIKIPPQFQGKNISDGPLPFLFGMKADKLKDRYVLEMGALNNPAKIIHIVAYPKLPAEQREYRVAEVLLDPVEFLPQAVQLLDPTGNKQTVYMFTKHDKPAIPFLPPGPWHPPLISFTKVHDEEAAPQMERESKQQDGILIR</sequence>
<feature type="region of interest" description="Disordered" evidence="1">
    <location>
        <begin position="32"/>
        <end position="51"/>
    </location>
</feature>
<reference evidence="4" key="1">
    <citation type="submission" date="2016-10" db="EMBL/GenBank/DDBJ databases">
        <authorList>
            <person name="Varghese N."/>
            <person name="Submissions S."/>
        </authorList>
    </citation>
    <scope>NUCLEOTIDE SEQUENCE [LARGE SCALE GENOMIC DNA]</scope>
    <source>
        <strain evidence="4">DSM 26348</strain>
    </source>
</reference>
<name>A0A1I3GWC1_9PLAN</name>
<feature type="chain" id="PRO_5011589532" evidence="2">
    <location>
        <begin position="29"/>
        <end position="301"/>
    </location>
</feature>
<evidence type="ECO:0000313" key="3">
    <source>
        <dbReference type="EMBL" id="SFI27885.1"/>
    </source>
</evidence>
<accession>A0A1I3GWC1</accession>
<dbReference type="STRING" id="1576369.SAMN05421753_107158"/>
<dbReference type="Proteomes" id="UP000199518">
    <property type="component" value="Unassembled WGS sequence"/>
</dbReference>
<dbReference type="AlphaFoldDB" id="A0A1I3GWC1"/>
<keyword evidence="4" id="KW-1185">Reference proteome</keyword>
<dbReference type="Gene3D" id="2.50.20.10">
    <property type="entry name" value="Lipoprotein localisation LolA/LolB/LppX"/>
    <property type="match status" value="1"/>
</dbReference>
<evidence type="ECO:0000256" key="1">
    <source>
        <dbReference type="SAM" id="MobiDB-lite"/>
    </source>
</evidence>
<feature type="signal peptide" evidence="2">
    <location>
        <begin position="1"/>
        <end position="28"/>
    </location>
</feature>
<feature type="compositionally biased region" description="Basic and acidic residues" evidence="1">
    <location>
        <begin position="282"/>
        <end position="294"/>
    </location>
</feature>
<gene>
    <name evidence="3" type="ORF">SAMN05421753_107158</name>
</gene>
<evidence type="ECO:0000256" key="2">
    <source>
        <dbReference type="SAM" id="SignalP"/>
    </source>
</evidence>